<dbReference type="PaxDb" id="522772-Dacet_2169"/>
<keyword evidence="13 14" id="KW-0472">Membrane</keyword>
<keyword evidence="8" id="KW-0547">Nucleotide-binding</keyword>
<dbReference type="KEGG" id="dap:Dacet_2169"/>
<dbReference type="SUPFAM" id="SSF55785">
    <property type="entry name" value="PYP-like sensor domain (PAS domain)"/>
    <property type="match status" value="1"/>
</dbReference>
<evidence type="ECO:0000256" key="9">
    <source>
        <dbReference type="ARBA" id="ARBA00022777"/>
    </source>
</evidence>
<dbReference type="Proteomes" id="UP000002012">
    <property type="component" value="Chromosome"/>
</dbReference>
<feature type="domain" description="Histidine kinase" evidence="15">
    <location>
        <begin position="342"/>
        <end position="537"/>
    </location>
</feature>
<dbReference type="Gene3D" id="1.10.287.130">
    <property type="match status" value="1"/>
</dbReference>
<dbReference type="GO" id="GO:0000155">
    <property type="term" value="F:phosphorelay sensor kinase activity"/>
    <property type="evidence" value="ECO:0007669"/>
    <property type="project" value="InterPro"/>
</dbReference>
<keyword evidence="12" id="KW-0902">Two-component regulatory system</keyword>
<dbReference type="SMART" id="SM00387">
    <property type="entry name" value="HATPase_c"/>
    <property type="match status" value="1"/>
</dbReference>
<dbReference type="PROSITE" id="PS50109">
    <property type="entry name" value="HIS_KIN"/>
    <property type="match status" value="1"/>
</dbReference>
<sequence>MIILALAERISSKSLKTQMFIMISFIVLFQVLLSGIIHYIQMSAYIESWTGKRAMDIASTFAEDETVRNNIENMDSYGLIREKAKKVRETVGARYIVVANKNKIRLSHPKPERIGGKFAGGDSDRALKGETYFSMGTGTLGPALRGFAPVKNDQGHVIGFVAAGVLLKDVKHDINNNIFSPLVYVLLMTLTAICATLFITEYLRRQTLGLDPADITSLYIQKEGIIHFVREGIIAADNNGHIMTINPSAMEYLNISTPEEIIGKDITALPFFDTMESVLSLGIQELDMELVVRGHIMIFNFIPVFYEGQINGVVASFRRKDETDFLYNRLCQEQEYSEMLRSQAHEFSNIMHTIGGLLQVGEVDEALSMILQESTDYDHLVKFLKHSIKEKRLNALLLGKYNKSKELKISLEIDVSSSLKELPATLSRKSLLSIAGNLINNSFDALKDRHETEKKIVFFITDMGSDLMIEVEDNGSGVPEKLYDTVFEKGFSLNKGVKRGLGLFLVKQAVQEAGGEVFCGKSELGGALFTVIVPKEKNICD</sequence>
<evidence type="ECO:0000313" key="17">
    <source>
        <dbReference type="Proteomes" id="UP000002012"/>
    </source>
</evidence>
<dbReference type="SUPFAM" id="SSF55890">
    <property type="entry name" value="Sporulation response regulatory protein Spo0B"/>
    <property type="match status" value="1"/>
</dbReference>
<evidence type="ECO:0000256" key="4">
    <source>
        <dbReference type="ARBA" id="ARBA00022475"/>
    </source>
</evidence>
<keyword evidence="10" id="KW-0067">ATP-binding</keyword>
<dbReference type="InterPro" id="IPR000014">
    <property type="entry name" value="PAS"/>
</dbReference>
<gene>
    <name evidence="16" type="ordered locus">Dacet_2169</name>
</gene>
<evidence type="ECO:0000256" key="14">
    <source>
        <dbReference type="SAM" id="Phobius"/>
    </source>
</evidence>
<keyword evidence="7 14" id="KW-0812">Transmembrane</keyword>
<reference evidence="16 17" key="1">
    <citation type="journal article" date="2010" name="Stand. Genomic Sci.">
        <title>Complete genome sequence of Denitrovibrio acetiphilus type strain (N2460).</title>
        <authorList>
            <person name="Kiss H."/>
            <person name="Lang E."/>
            <person name="Lapidus A."/>
            <person name="Copeland A."/>
            <person name="Nolan M."/>
            <person name="Glavina Del Rio T."/>
            <person name="Chen F."/>
            <person name="Lucas S."/>
            <person name="Tice H."/>
            <person name="Cheng J.F."/>
            <person name="Han C."/>
            <person name="Goodwin L."/>
            <person name="Pitluck S."/>
            <person name="Liolios K."/>
            <person name="Pati A."/>
            <person name="Ivanova N."/>
            <person name="Mavromatis K."/>
            <person name="Chen A."/>
            <person name="Palaniappan K."/>
            <person name="Land M."/>
            <person name="Hauser L."/>
            <person name="Chang Y.J."/>
            <person name="Jeffries C.D."/>
            <person name="Detter J.C."/>
            <person name="Brettin T."/>
            <person name="Spring S."/>
            <person name="Rohde M."/>
            <person name="Goker M."/>
            <person name="Woyke T."/>
            <person name="Bristow J."/>
            <person name="Eisen J.A."/>
            <person name="Markowitz V."/>
            <person name="Hugenholtz P."/>
            <person name="Kyrpides N.C."/>
            <person name="Klenk H.P."/>
        </authorList>
    </citation>
    <scope>NUCLEOTIDE SEQUENCE [LARGE SCALE GENOMIC DNA]</scope>
    <source>
        <strain evidence="17">DSM 12809 / NBRC 114555 / N2460</strain>
    </source>
</reference>
<dbReference type="InterPro" id="IPR003594">
    <property type="entry name" value="HATPase_dom"/>
</dbReference>
<evidence type="ECO:0000256" key="1">
    <source>
        <dbReference type="ARBA" id="ARBA00000085"/>
    </source>
</evidence>
<dbReference type="InterPro" id="IPR036890">
    <property type="entry name" value="HATPase_C_sf"/>
</dbReference>
<dbReference type="InterPro" id="IPR004358">
    <property type="entry name" value="Sig_transdc_His_kin-like_C"/>
</dbReference>
<dbReference type="PRINTS" id="PR00344">
    <property type="entry name" value="BCTRLSENSOR"/>
</dbReference>
<protein>
    <recommendedName>
        <fullName evidence="3">histidine kinase</fullName>
        <ecNumber evidence="3">2.7.13.3</ecNumber>
    </recommendedName>
</protein>
<dbReference type="EMBL" id="CP001968">
    <property type="protein sequence ID" value="ADD68931.1"/>
    <property type="molecule type" value="Genomic_DNA"/>
</dbReference>
<keyword evidence="17" id="KW-1185">Reference proteome</keyword>
<comment type="subcellular location">
    <subcellularLocation>
        <location evidence="2">Cell membrane</location>
        <topology evidence="2">Multi-pass membrane protein</topology>
    </subcellularLocation>
</comment>
<accession>D4H2E0</accession>
<evidence type="ECO:0000313" key="16">
    <source>
        <dbReference type="EMBL" id="ADD68931.1"/>
    </source>
</evidence>
<dbReference type="SUPFAM" id="SSF103190">
    <property type="entry name" value="Sensory domain-like"/>
    <property type="match status" value="1"/>
</dbReference>
<evidence type="ECO:0000256" key="10">
    <source>
        <dbReference type="ARBA" id="ARBA00022840"/>
    </source>
</evidence>
<comment type="catalytic activity">
    <reaction evidence="1">
        <text>ATP + protein L-histidine = ADP + protein N-phospho-L-histidine.</text>
        <dbReference type="EC" id="2.7.13.3"/>
    </reaction>
</comment>
<dbReference type="Gene3D" id="3.30.565.10">
    <property type="entry name" value="Histidine kinase-like ATPase, C-terminal domain"/>
    <property type="match status" value="1"/>
</dbReference>
<evidence type="ECO:0000259" key="15">
    <source>
        <dbReference type="PROSITE" id="PS50109"/>
    </source>
</evidence>
<dbReference type="CDD" id="cd00130">
    <property type="entry name" value="PAS"/>
    <property type="match status" value="1"/>
</dbReference>
<dbReference type="EC" id="2.7.13.3" evidence="3"/>
<dbReference type="Pfam" id="PF02518">
    <property type="entry name" value="HATPase_c"/>
    <property type="match status" value="1"/>
</dbReference>
<dbReference type="InterPro" id="IPR035965">
    <property type="entry name" value="PAS-like_dom_sf"/>
</dbReference>
<evidence type="ECO:0000256" key="13">
    <source>
        <dbReference type="ARBA" id="ARBA00023136"/>
    </source>
</evidence>
<dbReference type="InterPro" id="IPR005467">
    <property type="entry name" value="His_kinase_dom"/>
</dbReference>
<dbReference type="Gene3D" id="3.30.450.20">
    <property type="entry name" value="PAS domain"/>
    <property type="match status" value="2"/>
</dbReference>
<dbReference type="PANTHER" id="PTHR43547:SF3">
    <property type="entry name" value="SENSOR PROTEIN CITS"/>
    <property type="match status" value="1"/>
</dbReference>
<dbReference type="OrthoDB" id="9792686at2"/>
<feature type="transmembrane region" description="Helical" evidence="14">
    <location>
        <begin position="20"/>
        <end position="40"/>
    </location>
</feature>
<evidence type="ECO:0000256" key="6">
    <source>
        <dbReference type="ARBA" id="ARBA00022679"/>
    </source>
</evidence>
<dbReference type="RefSeq" id="WP_013011434.1">
    <property type="nucleotide sequence ID" value="NC_013943.1"/>
</dbReference>
<dbReference type="AlphaFoldDB" id="D4H2E0"/>
<dbReference type="InParanoid" id="D4H2E0"/>
<organism evidence="16 17">
    <name type="scientific">Denitrovibrio acetiphilus (strain DSM 12809 / NBRC 114555 / N2460)</name>
    <dbReference type="NCBI Taxonomy" id="522772"/>
    <lineage>
        <taxon>Bacteria</taxon>
        <taxon>Pseudomonadati</taxon>
        <taxon>Deferribacterota</taxon>
        <taxon>Deferribacteres</taxon>
        <taxon>Deferribacterales</taxon>
        <taxon>Geovibrionaceae</taxon>
        <taxon>Denitrovibrio</taxon>
    </lineage>
</organism>
<evidence type="ECO:0000256" key="3">
    <source>
        <dbReference type="ARBA" id="ARBA00012438"/>
    </source>
</evidence>
<evidence type="ECO:0000256" key="5">
    <source>
        <dbReference type="ARBA" id="ARBA00022553"/>
    </source>
</evidence>
<keyword evidence="6" id="KW-0808">Transferase</keyword>
<evidence type="ECO:0000256" key="11">
    <source>
        <dbReference type="ARBA" id="ARBA00022989"/>
    </source>
</evidence>
<evidence type="ECO:0000256" key="8">
    <source>
        <dbReference type="ARBA" id="ARBA00022741"/>
    </source>
</evidence>
<evidence type="ECO:0000256" key="2">
    <source>
        <dbReference type="ARBA" id="ARBA00004651"/>
    </source>
</evidence>
<dbReference type="SUPFAM" id="SSF55874">
    <property type="entry name" value="ATPase domain of HSP90 chaperone/DNA topoisomerase II/histidine kinase"/>
    <property type="match status" value="1"/>
</dbReference>
<dbReference type="FunCoup" id="D4H2E0">
    <property type="interactions" value="95"/>
</dbReference>
<proteinExistence type="predicted"/>
<dbReference type="InterPro" id="IPR029151">
    <property type="entry name" value="Sensor-like_sf"/>
</dbReference>
<dbReference type="InterPro" id="IPR033463">
    <property type="entry name" value="sCache_3"/>
</dbReference>
<keyword evidence="5" id="KW-0597">Phosphoprotein</keyword>
<dbReference type="HOGENOM" id="CLU_020211_11_2_0"/>
<dbReference type="InterPro" id="IPR016120">
    <property type="entry name" value="Sig_transdc_His_kin_SpoOB"/>
</dbReference>
<feature type="transmembrane region" description="Helical" evidence="14">
    <location>
        <begin position="178"/>
        <end position="199"/>
    </location>
</feature>
<keyword evidence="9 16" id="KW-0418">Kinase</keyword>
<dbReference type="GO" id="GO:0005886">
    <property type="term" value="C:plasma membrane"/>
    <property type="evidence" value="ECO:0007669"/>
    <property type="project" value="UniProtKB-SubCell"/>
</dbReference>
<dbReference type="eggNOG" id="COG3290">
    <property type="taxonomic scope" value="Bacteria"/>
</dbReference>
<dbReference type="Pfam" id="PF17203">
    <property type="entry name" value="sCache_3_2"/>
    <property type="match status" value="1"/>
</dbReference>
<dbReference type="STRING" id="522772.Dacet_2169"/>
<evidence type="ECO:0000256" key="7">
    <source>
        <dbReference type="ARBA" id="ARBA00022692"/>
    </source>
</evidence>
<name>D4H2E0_DENA2</name>
<dbReference type="PANTHER" id="PTHR43547">
    <property type="entry name" value="TWO-COMPONENT HISTIDINE KINASE"/>
    <property type="match status" value="1"/>
</dbReference>
<evidence type="ECO:0000256" key="12">
    <source>
        <dbReference type="ARBA" id="ARBA00023012"/>
    </source>
</evidence>
<keyword evidence="4" id="KW-1003">Cell membrane</keyword>
<dbReference type="GO" id="GO:0005524">
    <property type="term" value="F:ATP binding"/>
    <property type="evidence" value="ECO:0007669"/>
    <property type="project" value="UniProtKB-KW"/>
</dbReference>
<keyword evidence="11 14" id="KW-1133">Transmembrane helix</keyword>